<dbReference type="SUPFAM" id="SSF52096">
    <property type="entry name" value="ClpP/crotonase"/>
    <property type="match status" value="1"/>
</dbReference>
<dbReference type="PANTHER" id="PTHR11941">
    <property type="entry name" value="ENOYL-COA HYDRATASE-RELATED"/>
    <property type="match status" value="1"/>
</dbReference>
<sequence>MASTTTQAPPLASLQLDQDIAVVTIENPPLNLLSRTAKNELLEIFLSLRFRDDVRAVVLRGSGTKAFSAGADIREFPQRIADGNARQISREGHRLILAVQSCGKPSVAVVDGVAFGAGLELILAADFRMATHRASFALPEASRGVFPGNGGTQLLPRIVGPARALELMLSTTPIDAAEAHRIGLVNRLVSSEDPMSEALHFARHLASLPTTAVESIRQLVRTASETTLTQGLELEAQLFAEVFRTDAVREGIEAFREKRLPDFRGAEEKNPR</sequence>
<dbReference type="PROSITE" id="PS00166">
    <property type="entry name" value="ENOYL_COA_HYDRATASE"/>
    <property type="match status" value="1"/>
</dbReference>
<dbReference type="InterPro" id="IPR018376">
    <property type="entry name" value="Enoyl-CoA_hyd/isom_CS"/>
</dbReference>
<reference evidence="4 5" key="1">
    <citation type="submission" date="2020-03" db="EMBL/GenBank/DDBJ databases">
        <title>Sequencing the genomes of 1000 actinobacteria strains.</title>
        <authorList>
            <person name="Klenk H.-P."/>
        </authorList>
    </citation>
    <scope>NUCLEOTIDE SEQUENCE [LARGE SCALE GENOMIC DNA]</scope>
    <source>
        <strain evidence="4 5">DSM 16403</strain>
    </source>
</reference>
<dbReference type="Pfam" id="PF00378">
    <property type="entry name" value="ECH_1"/>
    <property type="match status" value="1"/>
</dbReference>
<keyword evidence="2" id="KW-0456">Lyase</keyword>
<accession>A0A846RT56</accession>
<dbReference type="RefSeq" id="WP_167991252.1">
    <property type="nucleotide sequence ID" value="NZ_JAATJL010000001.1"/>
</dbReference>
<dbReference type="CDD" id="cd06558">
    <property type="entry name" value="crotonase-like"/>
    <property type="match status" value="1"/>
</dbReference>
<evidence type="ECO:0000256" key="3">
    <source>
        <dbReference type="RuleBase" id="RU003707"/>
    </source>
</evidence>
<protein>
    <submittedName>
        <fullName evidence="4">Enoyl-CoA hydratase/carnithine racemase</fullName>
    </submittedName>
</protein>
<organism evidence="4 5">
    <name type="scientific">Arthrobacter pigmenti</name>
    <dbReference type="NCBI Taxonomy" id="271432"/>
    <lineage>
        <taxon>Bacteria</taxon>
        <taxon>Bacillati</taxon>
        <taxon>Actinomycetota</taxon>
        <taxon>Actinomycetes</taxon>
        <taxon>Micrococcales</taxon>
        <taxon>Micrococcaceae</taxon>
        <taxon>Arthrobacter</taxon>
    </lineage>
</organism>
<dbReference type="InterPro" id="IPR001753">
    <property type="entry name" value="Enoyl-CoA_hydra/iso"/>
</dbReference>
<evidence type="ECO:0000256" key="1">
    <source>
        <dbReference type="ARBA" id="ARBA00005254"/>
    </source>
</evidence>
<dbReference type="InterPro" id="IPR029045">
    <property type="entry name" value="ClpP/crotonase-like_dom_sf"/>
</dbReference>
<proteinExistence type="inferred from homology"/>
<name>A0A846RT56_9MICC</name>
<evidence type="ECO:0000256" key="2">
    <source>
        <dbReference type="ARBA" id="ARBA00023239"/>
    </source>
</evidence>
<keyword evidence="5" id="KW-1185">Reference proteome</keyword>
<comment type="similarity">
    <text evidence="1 3">Belongs to the enoyl-CoA hydratase/isomerase family.</text>
</comment>
<dbReference type="PANTHER" id="PTHR11941:SF54">
    <property type="entry name" value="ENOYL-COA HYDRATASE, MITOCHONDRIAL"/>
    <property type="match status" value="1"/>
</dbReference>
<dbReference type="Gene3D" id="3.90.226.10">
    <property type="entry name" value="2-enoyl-CoA Hydratase, Chain A, domain 1"/>
    <property type="match status" value="1"/>
</dbReference>
<dbReference type="FunFam" id="1.10.12.10:FF:000001">
    <property type="entry name" value="Probable enoyl-CoA hydratase, mitochondrial"/>
    <property type="match status" value="1"/>
</dbReference>
<dbReference type="AlphaFoldDB" id="A0A846RT56"/>
<evidence type="ECO:0000313" key="5">
    <source>
        <dbReference type="Proteomes" id="UP000547458"/>
    </source>
</evidence>
<comment type="caution">
    <text evidence="4">The sequence shown here is derived from an EMBL/GenBank/DDBJ whole genome shotgun (WGS) entry which is preliminary data.</text>
</comment>
<dbReference type="EMBL" id="JAATJL010000001">
    <property type="protein sequence ID" value="NJC21481.1"/>
    <property type="molecule type" value="Genomic_DNA"/>
</dbReference>
<dbReference type="Proteomes" id="UP000547458">
    <property type="component" value="Unassembled WGS sequence"/>
</dbReference>
<dbReference type="GO" id="GO:0016836">
    <property type="term" value="F:hydro-lyase activity"/>
    <property type="evidence" value="ECO:0007669"/>
    <property type="project" value="UniProtKB-ARBA"/>
</dbReference>
<dbReference type="GO" id="GO:0006635">
    <property type="term" value="P:fatty acid beta-oxidation"/>
    <property type="evidence" value="ECO:0007669"/>
    <property type="project" value="TreeGrafter"/>
</dbReference>
<evidence type="ECO:0000313" key="4">
    <source>
        <dbReference type="EMBL" id="NJC21481.1"/>
    </source>
</evidence>
<gene>
    <name evidence="4" type="ORF">BJ994_000557</name>
</gene>